<evidence type="ECO:0000256" key="5">
    <source>
        <dbReference type="SAM" id="MobiDB-lite"/>
    </source>
</evidence>
<protein>
    <recommendedName>
        <fullName evidence="6">RING-type domain-containing protein</fullName>
    </recommendedName>
</protein>
<dbReference type="PANTHER" id="PTHR45931:SF16">
    <property type="entry name" value="RING_U-BOX SUPERFAMILY PROTEIN"/>
    <property type="match status" value="1"/>
</dbReference>
<feature type="compositionally biased region" description="Basic and acidic residues" evidence="5">
    <location>
        <begin position="86"/>
        <end position="97"/>
    </location>
</feature>
<feature type="region of interest" description="Disordered" evidence="5">
    <location>
        <begin position="79"/>
        <end position="109"/>
    </location>
</feature>
<dbReference type="GO" id="GO:0005634">
    <property type="term" value="C:nucleus"/>
    <property type="evidence" value="ECO:0007669"/>
    <property type="project" value="TreeGrafter"/>
</dbReference>
<evidence type="ECO:0000256" key="4">
    <source>
        <dbReference type="PROSITE-ProRule" id="PRU00175"/>
    </source>
</evidence>
<comment type="caution">
    <text evidence="7">The sequence shown here is derived from an EMBL/GenBank/DDBJ whole genome shotgun (WGS) entry which is preliminary data.</text>
</comment>
<dbReference type="Gene3D" id="3.30.40.10">
    <property type="entry name" value="Zinc/RING finger domain, C3HC4 (zinc finger)"/>
    <property type="match status" value="1"/>
</dbReference>
<organism evidence="7 8">
    <name type="scientific">Kingdonia uniflora</name>
    <dbReference type="NCBI Taxonomy" id="39325"/>
    <lineage>
        <taxon>Eukaryota</taxon>
        <taxon>Viridiplantae</taxon>
        <taxon>Streptophyta</taxon>
        <taxon>Embryophyta</taxon>
        <taxon>Tracheophyta</taxon>
        <taxon>Spermatophyta</taxon>
        <taxon>Magnoliopsida</taxon>
        <taxon>Ranunculales</taxon>
        <taxon>Circaeasteraceae</taxon>
        <taxon>Kingdonia</taxon>
    </lineage>
</organism>
<keyword evidence="3" id="KW-0862">Zinc</keyword>
<keyword evidence="2 4" id="KW-0863">Zinc-finger</keyword>
<name>A0A7J7LLN3_9MAGN</name>
<sequence length="318" mass="36388">MISTRGRLKQTKEKLVSPLKIRHKPNSKKKNNLEMGDSDSRLTTLEMIVFGLSSTVGELVEKLRLTNLAKVSASGKRQSLLKKKGVKEDDGEKRTTEIDSDSSDAESDEERLVIATDHQLDQVMRHQAPECGLLLRIQVHLTFMTYWVNRSNGIPHRVLQEGHPGQYVHFFWVYSDQASNFPEVIHQMLRLMDIFIPVPSRMIEHFTLFANQMIEPYDRNESIVLALRFDINFVGLVVFENQNRGQVPATRASIEALERVIYDAATMSNPCSICLVGYPTGMEVTRMPCSHIYHRDCIIHWLMISNLCPLCRFAMPTD</sequence>
<reference evidence="7 8" key="1">
    <citation type="journal article" date="2020" name="IScience">
        <title>Genome Sequencing of the Endangered Kingdonia uniflora (Circaeasteraceae, Ranunculales) Reveals Potential Mechanisms of Evolutionary Specialization.</title>
        <authorList>
            <person name="Sun Y."/>
            <person name="Deng T."/>
            <person name="Zhang A."/>
            <person name="Moore M.J."/>
            <person name="Landis J.B."/>
            <person name="Lin N."/>
            <person name="Zhang H."/>
            <person name="Zhang X."/>
            <person name="Huang J."/>
            <person name="Zhang X."/>
            <person name="Sun H."/>
            <person name="Wang H."/>
        </authorList>
    </citation>
    <scope>NUCLEOTIDE SEQUENCE [LARGE SCALE GENOMIC DNA]</scope>
    <source>
        <strain evidence="7">TB1705</strain>
        <tissue evidence="7">Leaf</tissue>
    </source>
</reference>
<dbReference type="InterPro" id="IPR001841">
    <property type="entry name" value="Znf_RING"/>
</dbReference>
<evidence type="ECO:0000256" key="3">
    <source>
        <dbReference type="ARBA" id="ARBA00022833"/>
    </source>
</evidence>
<feature type="domain" description="RING-type" evidence="6">
    <location>
        <begin position="271"/>
        <end position="312"/>
    </location>
</feature>
<dbReference type="PROSITE" id="PS50089">
    <property type="entry name" value="ZF_RING_2"/>
    <property type="match status" value="1"/>
</dbReference>
<dbReference type="CDD" id="cd16454">
    <property type="entry name" value="RING-H2_PA-TM-RING"/>
    <property type="match status" value="1"/>
</dbReference>
<proteinExistence type="predicted"/>
<dbReference type="GO" id="GO:0006511">
    <property type="term" value="P:ubiquitin-dependent protein catabolic process"/>
    <property type="evidence" value="ECO:0007669"/>
    <property type="project" value="TreeGrafter"/>
</dbReference>
<dbReference type="InterPro" id="IPR051834">
    <property type="entry name" value="RING_finger_E3_ligase"/>
</dbReference>
<keyword evidence="1" id="KW-0479">Metal-binding</keyword>
<dbReference type="SMART" id="SM00184">
    <property type="entry name" value="RING"/>
    <property type="match status" value="1"/>
</dbReference>
<dbReference type="PANTHER" id="PTHR45931">
    <property type="entry name" value="SI:CH211-59O9.10"/>
    <property type="match status" value="1"/>
</dbReference>
<feature type="compositionally biased region" description="Acidic residues" evidence="5">
    <location>
        <begin position="98"/>
        <end position="109"/>
    </location>
</feature>
<evidence type="ECO:0000313" key="8">
    <source>
        <dbReference type="Proteomes" id="UP000541444"/>
    </source>
</evidence>
<dbReference type="EMBL" id="JACGCM010002205">
    <property type="protein sequence ID" value="KAF6143557.1"/>
    <property type="molecule type" value="Genomic_DNA"/>
</dbReference>
<dbReference type="SUPFAM" id="SSF57850">
    <property type="entry name" value="RING/U-box"/>
    <property type="match status" value="1"/>
</dbReference>
<dbReference type="Pfam" id="PF13639">
    <property type="entry name" value="zf-RING_2"/>
    <property type="match status" value="1"/>
</dbReference>
<dbReference type="GO" id="GO:0061630">
    <property type="term" value="F:ubiquitin protein ligase activity"/>
    <property type="evidence" value="ECO:0007669"/>
    <property type="project" value="TreeGrafter"/>
</dbReference>
<dbReference type="OrthoDB" id="21204at2759"/>
<evidence type="ECO:0000256" key="1">
    <source>
        <dbReference type="ARBA" id="ARBA00022723"/>
    </source>
</evidence>
<dbReference type="InterPro" id="IPR013083">
    <property type="entry name" value="Znf_RING/FYVE/PHD"/>
</dbReference>
<keyword evidence="8" id="KW-1185">Reference proteome</keyword>
<gene>
    <name evidence="7" type="ORF">GIB67_029726</name>
</gene>
<evidence type="ECO:0000256" key="2">
    <source>
        <dbReference type="ARBA" id="ARBA00022771"/>
    </source>
</evidence>
<dbReference type="GO" id="GO:0008270">
    <property type="term" value="F:zinc ion binding"/>
    <property type="evidence" value="ECO:0007669"/>
    <property type="project" value="UniProtKB-KW"/>
</dbReference>
<dbReference type="Proteomes" id="UP000541444">
    <property type="component" value="Unassembled WGS sequence"/>
</dbReference>
<dbReference type="AlphaFoldDB" id="A0A7J7LLN3"/>
<evidence type="ECO:0000313" key="7">
    <source>
        <dbReference type="EMBL" id="KAF6143557.1"/>
    </source>
</evidence>
<accession>A0A7J7LLN3</accession>
<evidence type="ECO:0000259" key="6">
    <source>
        <dbReference type="PROSITE" id="PS50089"/>
    </source>
</evidence>